<comment type="caution">
    <text evidence="8">The sequence shown here is derived from an EMBL/GenBank/DDBJ whole genome shotgun (WGS) entry which is preliminary data.</text>
</comment>
<organism evidence="8 9">
    <name type="scientific">Entomortierella chlamydospora</name>
    <dbReference type="NCBI Taxonomy" id="101097"/>
    <lineage>
        <taxon>Eukaryota</taxon>
        <taxon>Fungi</taxon>
        <taxon>Fungi incertae sedis</taxon>
        <taxon>Mucoromycota</taxon>
        <taxon>Mortierellomycotina</taxon>
        <taxon>Mortierellomycetes</taxon>
        <taxon>Mortierellales</taxon>
        <taxon>Mortierellaceae</taxon>
        <taxon>Entomortierella</taxon>
    </lineage>
</organism>
<dbReference type="InterPro" id="IPR036236">
    <property type="entry name" value="Znf_C2H2_sf"/>
</dbReference>
<dbReference type="Proteomes" id="UP000703661">
    <property type="component" value="Unassembled WGS sequence"/>
</dbReference>
<dbReference type="Pfam" id="PF13912">
    <property type="entry name" value="zf-C2H2_6"/>
    <property type="match status" value="1"/>
</dbReference>
<proteinExistence type="predicted"/>
<keyword evidence="9" id="KW-1185">Reference proteome</keyword>
<feature type="region of interest" description="Disordered" evidence="6">
    <location>
        <begin position="299"/>
        <end position="349"/>
    </location>
</feature>
<dbReference type="InterPro" id="IPR013087">
    <property type="entry name" value="Znf_C2H2_type"/>
</dbReference>
<evidence type="ECO:0000256" key="1">
    <source>
        <dbReference type="ARBA" id="ARBA00022723"/>
    </source>
</evidence>
<dbReference type="EMBL" id="JAAAID010000282">
    <property type="protein sequence ID" value="KAG0019495.1"/>
    <property type="molecule type" value="Genomic_DNA"/>
</dbReference>
<keyword evidence="2" id="KW-0677">Repeat</keyword>
<feature type="domain" description="C2H2-type" evidence="7">
    <location>
        <begin position="520"/>
        <end position="539"/>
    </location>
</feature>
<sequence>MTRRNTLRNATEVVHVAATSHTDATAPTPSPAITPEPDSPLTPEYNSSDLAATKNDGPVKTPLSPLITNNVNNDLSIAPRLSQDAKDTTIDALRTAEAAAAAAQAIVNVLKDSSGEINAVAKVLTTPTEATEVDEQVNSNSKLTTETNGKHLMQTEPTPGAEHSFDVNSLYSQVMSLTSQSQKPAGKRAAQDDLEQSQAARALQLIALSLNGGTSPQSMELAESDINRHTPEMAKQRESVSVSFEEVIKGHASAGTTTTPDASESLAAISRAINFPPQSNEDTKLEAETKAFAQAILSATQGDDNRTNDSHNTNDQTHPLRDHSTTPSSSNGAAGINLSTSSTSSSSQGFTFEYDKNTGKTQIKWTTDPGQDVSSALQETNVIQQALQTLIANSGIPELSDLSVVSGGLLAPPLGQFPVQGTEFGTSSDPVVPAVSPRKKRKTGGSSKQNTAASIPEGSPSYPCTFPGCEKVFARLYNLKSHSRTHTDERPFACSHCELAFSRNHDLKRHVRIHGGGKPFKCNGCGKSFSRLDALGRHRSNSKNRTVCQAVTEVGAETGAEVRAEVEAKVETEA</sequence>
<feature type="domain" description="C2H2-type" evidence="7">
    <location>
        <begin position="462"/>
        <end position="491"/>
    </location>
</feature>
<keyword evidence="1" id="KW-0479">Metal-binding</keyword>
<dbReference type="GO" id="GO:0000978">
    <property type="term" value="F:RNA polymerase II cis-regulatory region sequence-specific DNA binding"/>
    <property type="evidence" value="ECO:0007669"/>
    <property type="project" value="TreeGrafter"/>
</dbReference>
<reference evidence="8" key="1">
    <citation type="journal article" date="2020" name="Fungal Divers.">
        <title>Resolving the Mortierellaceae phylogeny through synthesis of multi-gene phylogenetics and phylogenomics.</title>
        <authorList>
            <person name="Vandepol N."/>
            <person name="Liber J."/>
            <person name="Desiro A."/>
            <person name="Na H."/>
            <person name="Kennedy M."/>
            <person name="Barry K."/>
            <person name="Grigoriev I.V."/>
            <person name="Miller A.N."/>
            <person name="O'Donnell K."/>
            <person name="Stajich J.E."/>
            <person name="Bonito G."/>
        </authorList>
    </citation>
    <scope>NUCLEOTIDE SEQUENCE</scope>
    <source>
        <strain evidence="8">NRRL 2769</strain>
    </source>
</reference>
<dbReference type="FunFam" id="3.30.160.60:FF:000125">
    <property type="entry name" value="Putative zinc finger protein 143"/>
    <property type="match status" value="1"/>
</dbReference>
<dbReference type="Gene3D" id="3.30.160.60">
    <property type="entry name" value="Classic Zinc Finger"/>
    <property type="match status" value="3"/>
</dbReference>
<evidence type="ECO:0000259" key="7">
    <source>
        <dbReference type="PROSITE" id="PS50157"/>
    </source>
</evidence>
<feature type="compositionally biased region" description="Pro residues" evidence="6">
    <location>
        <begin position="28"/>
        <end position="40"/>
    </location>
</feature>
<evidence type="ECO:0000313" key="8">
    <source>
        <dbReference type="EMBL" id="KAG0019495.1"/>
    </source>
</evidence>
<dbReference type="PANTHER" id="PTHR23235:SF120">
    <property type="entry name" value="KRUPPEL-LIKE FACTOR 15"/>
    <property type="match status" value="1"/>
</dbReference>
<dbReference type="PANTHER" id="PTHR23235">
    <property type="entry name" value="KRUEPPEL-LIKE TRANSCRIPTION FACTOR"/>
    <property type="match status" value="1"/>
</dbReference>
<gene>
    <name evidence="8" type="ORF">BGZ80_005736</name>
</gene>
<feature type="region of interest" description="Disordered" evidence="6">
    <location>
        <begin position="176"/>
        <end position="195"/>
    </location>
</feature>
<dbReference type="FunFam" id="3.30.160.60:FF:000446">
    <property type="entry name" value="Zinc finger protein"/>
    <property type="match status" value="1"/>
</dbReference>
<evidence type="ECO:0000256" key="2">
    <source>
        <dbReference type="ARBA" id="ARBA00022737"/>
    </source>
</evidence>
<evidence type="ECO:0000313" key="9">
    <source>
        <dbReference type="Proteomes" id="UP000703661"/>
    </source>
</evidence>
<accession>A0A9P6N0I0</accession>
<evidence type="ECO:0000256" key="6">
    <source>
        <dbReference type="SAM" id="MobiDB-lite"/>
    </source>
</evidence>
<dbReference type="SUPFAM" id="SSF57667">
    <property type="entry name" value="beta-beta-alpha zinc fingers"/>
    <property type="match status" value="2"/>
</dbReference>
<feature type="domain" description="C2H2-type" evidence="7">
    <location>
        <begin position="492"/>
        <end position="519"/>
    </location>
</feature>
<feature type="region of interest" description="Disordered" evidence="6">
    <location>
        <begin position="421"/>
        <end position="458"/>
    </location>
</feature>
<keyword evidence="3 5" id="KW-0863">Zinc-finger</keyword>
<evidence type="ECO:0000256" key="4">
    <source>
        <dbReference type="ARBA" id="ARBA00022833"/>
    </source>
</evidence>
<evidence type="ECO:0000256" key="3">
    <source>
        <dbReference type="ARBA" id="ARBA00022771"/>
    </source>
</evidence>
<dbReference type="PROSITE" id="PS50157">
    <property type="entry name" value="ZINC_FINGER_C2H2_2"/>
    <property type="match status" value="3"/>
</dbReference>
<dbReference type="GO" id="GO:0000981">
    <property type="term" value="F:DNA-binding transcription factor activity, RNA polymerase II-specific"/>
    <property type="evidence" value="ECO:0007669"/>
    <property type="project" value="TreeGrafter"/>
</dbReference>
<feature type="compositionally biased region" description="Low complexity" evidence="6">
    <location>
        <begin position="17"/>
        <end position="27"/>
    </location>
</feature>
<dbReference type="AlphaFoldDB" id="A0A9P6N0I0"/>
<dbReference type="FunFam" id="3.30.160.60:FF:000688">
    <property type="entry name" value="zinc finger protein 197 isoform X1"/>
    <property type="match status" value="1"/>
</dbReference>
<dbReference type="SMART" id="SM00355">
    <property type="entry name" value="ZnF_C2H2"/>
    <property type="match status" value="3"/>
</dbReference>
<dbReference type="GO" id="GO:0008270">
    <property type="term" value="F:zinc ion binding"/>
    <property type="evidence" value="ECO:0007669"/>
    <property type="project" value="UniProtKB-KW"/>
</dbReference>
<feature type="compositionally biased region" description="Polar residues" evidence="6">
    <location>
        <begin position="444"/>
        <end position="453"/>
    </location>
</feature>
<name>A0A9P6N0I0_9FUNG</name>
<feature type="region of interest" description="Disordered" evidence="6">
    <location>
        <begin position="15"/>
        <end position="65"/>
    </location>
</feature>
<dbReference type="PROSITE" id="PS00028">
    <property type="entry name" value="ZINC_FINGER_C2H2_1"/>
    <property type="match status" value="2"/>
</dbReference>
<protein>
    <recommendedName>
        <fullName evidence="7">C2H2-type domain-containing protein</fullName>
    </recommendedName>
</protein>
<evidence type="ECO:0000256" key="5">
    <source>
        <dbReference type="PROSITE-ProRule" id="PRU00042"/>
    </source>
</evidence>
<keyword evidence="4" id="KW-0862">Zinc</keyword>
<dbReference type="Pfam" id="PF00096">
    <property type="entry name" value="zf-C2H2"/>
    <property type="match status" value="2"/>
</dbReference>